<dbReference type="GO" id="GO:0008410">
    <property type="term" value="F:CoA-transferase activity"/>
    <property type="evidence" value="ECO:0007669"/>
    <property type="project" value="TreeGrafter"/>
</dbReference>
<organism evidence="2 3">
    <name type="scientific">Anaerotignum lactatifermentans</name>
    <dbReference type="NCBI Taxonomy" id="160404"/>
    <lineage>
        <taxon>Bacteria</taxon>
        <taxon>Bacillati</taxon>
        <taxon>Bacillota</taxon>
        <taxon>Clostridia</taxon>
        <taxon>Lachnospirales</taxon>
        <taxon>Anaerotignaceae</taxon>
        <taxon>Anaerotignum</taxon>
    </lineage>
</organism>
<gene>
    <name evidence="2" type="ORF">B5G26_14375</name>
</gene>
<dbReference type="PANTHER" id="PTHR48207">
    <property type="entry name" value="SUCCINATE--HYDROXYMETHYLGLUTARATE COA-TRANSFERASE"/>
    <property type="match status" value="1"/>
</dbReference>
<dbReference type="EMBL" id="NFHM01000032">
    <property type="protein sequence ID" value="OUN40318.1"/>
    <property type="molecule type" value="Genomic_DNA"/>
</dbReference>
<dbReference type="InterPro" id="IPR003673">
    <property type="entry name" value="CoA-Trfase_fam_III"/>
</dbReference>
<name>A0A1Y3TZD8_9FIRM</name>
<comment type="caution">
    <text evidence="2">The sequence shown here is derived from an EMBL/GenBank/DDBJ whole genome shotgun (WGS) entry which is preliminary data.</text>
</comment>
<sequence length="79" mass="8641">MGIAESLENPQLLARDMVIEVEDPVMGPVKLVGNPIHLSENKPVTNIPSPTLGEHTDAILQQLGYTEEKIRALKEAKVI</sequence>
<dbReference type="PANTHER" id="PTHR48207:SF3">
    <property type="entry name" value="SUCCINATE--HYDROXYMETHYLGLUTARATE COA-TRANSFERASE"/>
    <property type="match status" value="1"/>
</dbReference>
<keyword evidence="1" id="KW-0808">Transferase</keyword>
<evidence type="ECO:0008006" key="4">
    <source>
        <dbReference type="Google" id="ProtNLM"/>
    </source>
</evidence>
<dbReference type="InterPro" id="IPR023606">
    <property type="entry name" value="CoA-Trfase_III_dom_1_sf"/>
</dbReference>
<dbReference type="AlphaFoldDB" id="A0A1Y3TZD8"/>
<accession>A0A1Y3TZD8</accession>
<dbReference type="Proteomes" id="UP000195455">
    <property type="component" value="Unassembled WGS sequence"/>
</dbReference>
<dbReference type="Gene3D" id="3.40.50.10540">
    <property type="entry name" value="Crotonobetainyl-coa:carnitine coa-transferase, domain 1"/>
    <property type="match status" value="1"/>
</dbReference>
<dbReference type="SUPFAM" id="SSF89796">
    <property type="entry name" value="CoA-transferase family III (CaiB/BaiF)"/>
    <property type="match status" value="1"/>
</dbReference>
<protein>
    <recommendedName>
        <fullName evidence="4">Formyl-CoA transferase</fullName>
    </recommendedName>
</protein>
<evidence type="ECO:0000256" key="1">
    <source>
        <dbReference type="ARBA" id="ARBA00022679"/>
    </source>
</evidence>
<reference evidence="3" key="1">
    <citation type="submission" date="2017-04" db="EMBL/GenBank/DDBJ databases">
        <title>Function of individual gut microbiota members based on whole genome sequencing of pure cultures obtained from chicken caecum.</title>
        <authorList>
            <person name="Medvecky M."/>
            <person name="Cejkova D."/>
            <person name="Polansky O."/>
            <person name="Karasova D."/>
            <person name="Kubasova T."/>
            <person name="Cizek A."/>
            <person name="Rychlik I."/>
        </authorList>
    </citation>
    <scope>NUCLEOTIDE SEQUENCE [LARGE SCALE GENOMIC DNA]</scope>
    <source>
        <strain evidence="3">An75</strain>
    </source>
</reference>
<proteinExistence type="predicted"/>
<dbReference type="Pfam" id="PF02515">
    <property type="entry name" value="CoA_transf_3"/>
    <property type="match status" value="1"/>
</dbReference>
<dbReference type="InterPro" id="IPR050483">
    <property type="entry name" value="CoA-transferase_III_domain"/>
</dbReference>
<evidence type="ECO:0000313" key="2">
    <source>
        <dbReference type="EMBL" id="OUN40318.1"/>
    </source>
</evidence>
<evidence type="ECO:0000313" key="3">
    <source>
        <dbReference type="Proteomes" id="UP000195455"/>
    </source>
</evidence>